<dbReference type="Proteomes" id="UP001152024">
    <property type="component" value="Unassembled WGS sequence"/>
</dbReference>
<evidence type="ECO:0008006" key="9">
    <source>
        <dbReference type="Google" id="ProtNLM"/>
    </source>
</evidence>
<evidence type="ECO:0000256" key="6">
    <source>
        <dbReference type="ARBA" id="ARBA00023136"/>
    </source>
</evidence>
<keyword evidence="8" id="KW-1185">Reference proteome</keyword>
<reference evidence="7" key="1">
    <citation type="submission" date="2022-09" db="EMBL/GenBank/DDBJ databases">
        <title>Fusarium specimens isolated from Avocado Roots.</title>
        <authorList>
            <person name="Stajich J."/>
            <person name="Roper C."/>
            <person name="Heimlech-Rivalta G."/>
        </authorList>
    </citation>
    <scope>NUCLEOTIDE SEQUENCE</scope>
    <source>
        <strain evidence="7">CF00095</strain>
    </source>
</reference>
<protein>
    <recommendedName>
        <fullName evidence="9">DUF676 domain-containing protein</fullName>
    </recommendedName>
</protein>
<evidence type="ECO:0000313" key="7">
    <source>
        <dbReference type="EMBL" id="KAJ4126962.1"/>
    </source>
</evidence>
<comment type="subcellular location">
    <subcellularLocation>
        <location evidence="2">Endoplasmic reticulum</location>
    </subcellularLocation>
    <subcellularLocation>
        <location evidence="3">Membrane</location>
    </subcellularLocation>
    <subcellularLocation>
        <location evidence="1">Mitochondrion</location>
    </subcellularLocation>
</comment>
<evidence type="ECO:0000256" key="5">
    <source>
        <dbReference type="ARBA" id="ARBA00023128"/>
    </source>
</evidence>
<organism evidence="7 8">
    <name type="scientific">Fusarium equiseti</name>
    <name type="common">Fusarium scirpi</name>
    <dbReference type="NCBI Taxonomy" id="61235"/>
    <lineage>
        <taxon>Eukaryota</taxon>
        <taxon>Fungi</taxon>
        <taxon>Dikarya</taxon>
        <taxon>Ascomycota</taxon>
        <taxon>Pezizomycotina</taxon>
        <taxon>Sordariomycetes</taxon>
        <taxon>Hypocreomycetidae</taxon>
        <taxon>Hypocreales</taxon>
        <taxon>Nectriaceae</taxon>
        <taxon>Fusarium</taxon>
        <taxon>Fusarium incarnatum-equiseti species complex</taxon>
    </lineage>
</organism>
<keyword evidence="4" id="KW-0256">Endoplasmic reticulum</keyword>
<evidence type="ECO:0000256" key="2">
    <source>
        <dbReference type="ARBA" id="ARBA00004240"/>
    </source>
</evidence>
<dbReference type="PANTHER" id="PTHR48182:SF2">
    <property type="entry name" value="PROTEIN SERAC1"/>
    <property type="match status" value="1"/>
</dbReference>
<evidence type="ECO:0000256" key="4">
    <source>
        <dbReference type="ARBA" id="ARBA00022824"/>
    </source>
</evidence>
<name>A0ABQ8R4Y9_FUSEQ</name>
<dbReference type="EMBL" id="JAOQBH010000013">
    <property type="protein sequence ID" value="KAJ4126962.1"/>
    <property type="molecule type" value="Genomic_DNA"/>
</dbReference>
<dbReference type="PANTHER" id="PTHR48182">
    <property type="entry name" value="PROTEIN SERAC1"/>
    <property type="match status" value="1"/>
</dbReference>
<dbReference type="SUPFAM" id="SSF53474">
    <property type="entry name" value="alpha/beta-Hydrolases"/>
    <property type="match status" value="1"/>
</dbReference>
<keyword evidence="6" id="KW-0472">Membrane</keyword>
<evidence type="ECO:0000256" key="3">
    <source>
        <dbReference type="ARBA" id="ARBA00004370"/>
    </source>
</evidence>
<gene>
    <name evidence="7" type="ORF">NW768_008583</name>
</gene>
<evidence type="ECO:0000313" key="8">
    <source>
        <dbReference type="Proteomes" id="UP001152024"/>
    </source>
</evidence>
<keyword evidence="5" id="KW-0496">Mitochondrion</keyword>
<accession>A0ABQ8R4Y9</accession>
<dbReference type="Gene3D" id="3.40.50.1820">
    <property type="entry name" value="alpha/beta hydrolase"/>
    <property type="match status" value="1"/>
</dbReference>
<proteinExistence type="predicted"/>
<sequence>MFKRIKQGWSQPAGESDDNVVIQVPDDTLGLNFLTDEHAEADVDIVAVHGLGGDAYSTWTASNGKLWLRDFLPDELQNATSNGPKKARIMTFGYDAGLFTRATTERSFAFAENLLNELRDARAGEPARSRPLIFIGHSLGGIVIKKVQNSSVT</sequence>
<dbReference type="InterPro" id="IPR052374">
    <property type="entry name" value="SERAC1"/>
</dbReference>
<dbReference type="InterPro" id="IPR029058">
    <property type="entry name" value="AB_hydrolase_fold"/>
</dbReference>
<evidence type="ECO:0000256" key="1">
    <source>
        <dbReference type="ARBA" id="ARBA00004173"/>
    </source>
</evidence>
<comment type="caution">
    <text evidence="7">The sequence shown here is derived from an EMBL/GenBank/DDBJ whole genome shotgun (WGS) entry which is preliminary data.</text>
</comment>